<evidence type="ECO:0000313" key="2">
    <source>
        <dbReference type="EMBL" id="EOR72921.1"/>
    </source>
</evidence>
<dbReference type="AlphaFoldDB" id="A0A9P2TEC7"/>
<evidence type="ECO:0000259" key="1">
    <source>
        <dbReference type="Pfam" id="PF03235"/>
    </source>
</evidence>
<dbReference type="Proteomes" id="UP000014184">
    <property type="component" value="Unassembled WGS sequence"/>
</dbReference>
<dbReference type="PANTHER" id="PTHR37292:SF2">
    <property type="entry name" value="DUF262 DOMAIN-CONTAINING PROTEIN"/>
    <property type="match status" value="1"/>
</dbReference>
<name>A0A9P2TEC7_THEFU</name>
<evidence type="ECO:0000313" key="3">
    <source>
        <dbReference type="Proteomes" id="UP000014184"/>
    </source>
</evidence>
<dbReference type="EMBL" id="AOSG01000001">
    <property type="protein sequence ID" value="EOR72921.1"/>
    <property type="molecule type" value="Genomic_DNA"/>
</dbReference>
<proteinExistence type="predicted"/>
<sequence length="760" mass="85472">MAKLSTLLDQIDSGTILLPEFQRGYVWNRDQVRGLMRSLYRGYPVGSLLLWETAATDVAARGGTVGDGRTHLMLLDGQQRITSLYGVIRGRPPAFFEGDAKAFTGLYFHVEDEVFEFYSRSKMASDPRWVNVTELFQQGPVPYLARFTDAPSELATIYLQRLNRLHQVTEREFPQEKITGADKEIDEVVDIFNRVNSSGTKLSKGDLALAKLCAQWMEARSKMREALRRWERAGYRFDLDWLLRTVTAVATGRSQFEALERLKASEFKAALEKTVAHVDTFLNTVSGRLGLDHDRVLPGRYSIMVVVRLLELNNGSFTDGVHRDKTLYWYIHSALWGRYYGSAESNLQQDLETLAREGIDGLISSLERVRGGSLTIRPHDFEGATKGSRFYPVLYMLSRVKGARDFGTGLELKAETLGKFSSLEIHHVFPKPLLYNGYDRKHVNAIANFCFLTPQSKLEIGNRSPEEYLPEVEARHPGVLASQWIPTDPALWKLERYRDFLFARRELLAEAAQSFLEELRSGTASANETVLRPISVVTEKSDDARAVQVRELIEELQRMGYSEPLVDTEVPDPETGRAIAVAEAFWPEGLQAGQGAPVVLELDPGEADLPRLKELGYEVFTSVDALLGYVKRRNADAAGERLIEPETVAAEPREENEPLLRELGLALRSLYDRARDEAGYTPSQLLSMIADLGPLGAARRLLHAPTVSDGFSALWERGRLDLTVEAVVCEPRFAPLFTEEELETARRRLNQFGYSVDSAA</sequence>
<feature type="domain" description="GmrSD restriction endonucleases N-terminal" evidence="1">
    <location>
        <begin position="4"/>
        <end position="212"/>
    </location>
</feature>
<dbReference type="PANTHER" id="PTHR37292">
    <property type="entry name" value="VNG6097C"/>
    <property type="match status" value="1"/>
</dbReference>
<dbReference type="Pfam" id="PF03235">
    <property type="entry name" value="GmrSD_N"/>
    <property type="match status" value="1"/>
</dbReference>
<organism evidence="2 3">
    <name type="scientific">Thermobifida fusca TM51</name>
    <dbReference type="NCBI Taxonomy" id="1169414"/>
    <lineage>
        <taxon>Bacteria</taxon>
        <taxon>Bacillati</taxon>
        <taxon>Actinomycetota</taxon>
        <taxon>Actinomycetes</taxon>
        <taxon>Streptosporangiales</taxon>
        <taxon>Nocardiopsidaceae</taxon>
        <taxon>Thermobifida</taxon>
    </lineage>
</organism>
<dbReference type="InterPro" id="IPR004919">
    <property type="entry name" value="GmrSD_N"/>
</dbReference>
<accession>A0A9P2TEC7</accession>
<comment type="caution">
    <text evidence="2">The sequence shown here is derived from an EMBL/GenBank/DDBJ whole genome shotgun (WGS) entry which is preliminary data.</text>
</comment>
<reference evidence="2 3" key="1">
    <citation type="journal article" date="2013" name="Genome Announc.">
        <title>Draft Genome Sequence of the Lignocellulose Decomposer Thermobifida fusca Strain TM51.</title>
        <authorList>
            <person name="Toth A."/>
            <person name="Barna T."/>
            <person name="Nagy I."/>
            <person name="Horvath B."/>
            <person name="Nagy I."/>
            <person name="Tancsics A."/>
            <person name="Kriszt B."/>
            <person name="Baka E."/>
            <person name="Fekete C."/>
            <person name="Kukolya J."/>
        </authorList>
    </citation>
    <scope>NUCLEOTIDE SEQUENCE [LARGE SCALE GENOMIC DNA]</scope>
    <source>
        <strain evidence="2 3">TM51</strain>
    </source>
</reference>
<keyword evidence="3" id="KW-1185">Reference proteome</keyword>
<gene>
    <name evidence="2" type="ORF">TM51_00635</name>
</gene>
<dbReference type="RefSeq" id="WP_011290512.1">
    <property type="nucleotide sequence ID" value="NZ_AOSG01000001.1"/>
</dbReference>
<protein>
    <recommendedName>
        <fullName evidence="1">GmrSD restriction endonucleases N-terminal domain-containing protein</fullName>
    </recommendedName>
</protein>